<dbReference type="STRING" id="478820.A0A196SIK1"/>
<reference evidence="6 7" key="1">
    <citation type="submission" date="2016-05" db="EMBL/GenBank/DDBJ databases">
        <title>Nuclear genome of Blastocystis sp. subtype 1 NandII.</title>
        <authorList>
            <person name="Gentekaki E."/>
            <person name="Curtis B."/>
            <person name="Stairs C."/>
            <person name="Eme L."/>
            <person name="Herman E."/>
            <person name="Klimes V."/>
            <person name="Arias M.C."/>
            <person name="Elias M."/>
            <person name="Hilliou F."/>
            <person name="Klute M."/>
            <person name="Malik S.-B."/>
            <person name="Pightling A."/>
            <person name="Rachubinski R."/>
            <person name="Salas D."/>
            <person name="Schlacht A."/>
            <person name="Suga H."/>
            <person name="Archibald J."/>
            <person name="Ball S.G."/>
            <person name="Clark G."/>
            <person name="Dacks J."/>
            <person name="Van Der Giezen M."/>
            <person name="Tsaousis A."/>
            <person name="Roger A."/>
        </authorList>
    </citation>
    <scope>NUCLEOTIDE SEQUENCE [LARGE SCALE GENOMIC DNA]</scope>
    <source>
        <strain evidence="7">ATCC 50177 / NandII</strain>
    </source>
</reference>
<organism evidence="6 7">
    <name type="scientific">Blastocystis sp. subtype 1 (strain ATCC 50177 / NandII)</name>
    <dbReference type="NCBI Taxonomy" id="478820"/>
    <lineage>
        <taxon>Eukaryota</taxon>
        <taxon>Sar</taxon>
        <taxon>Stramenopiles</taxon>
        <taxon>Bigyra</taxon>
        <taxon>Opalozoa</taxon>
        <taxon>Opalinata</taxon>
        <taxon>Blastocystidae</taxon>
        <taxon>Blastocystis</taxon>
    </lineage>
</organism>
<dbReference type="PANTHER" id="PTHR23291">
    <property type="entry name" value="BAX INHIBITOR-RELATED"/>
    <property type="match status" value="1"/>
</dbReference>
<feature type="transmembrane region" description="Helical" evidence="5">
    <location>
        <begin position="209"/>
        <end position="232"/>
    </location>
</feature>
<keyword evidence="2 5" id="KW-0812">Transmembrane</keyword>
<evidence type="ECO:0000256" key="1">
    <source>
        <dbReference type="ARBA" id="ARBA00004141"/>
    </source>
</evidence>
<dbReference type="Proteomes" id="UP000078348">
    <property type="component" value="Unassembled WGS sequence"/>
</dbReference>
<dbReference type="EMBL" id="LXWW01000118">
    <property type="protein sequence ID" value="OAO15774.1"/>
    <property type="molecule type" value="Genomic_DNA"/>
</dbReference>
<evidence type="ECO:0000256" key="4">
    <source>
        <dbReference type="ARBA" id="ARBA00023136"/>
    </source>
</evidence>
<protein>
    <submittedName>
        <fullName evidence="6">Glutamate receptor Gr2</fullName>
    </submittedName>
</protein>
<feature type="transmembrane region" description="Helical" evidence="5">
    <location>
        <begin position="93"/>
        <end position="114"/>
    </location>
</feature>
<dbReference type="InterPro" id="IPR006214">
    <property type="entry name" value="Bax_inhibitor_1-related"/>
</dbReference>
<evidence type="ECO:0000256" key="3">
    <source>
        <dbReference type="ARBA" id="ARBA00022989"/>
    </source>
</evidence>
<evidence type="ECO:0000313" key="7">
    <source>
        <dbReference type="Proteomes" id="UP000078348"/>
    </source>
</evidence>
<comment type="similarity">
    <text evidence="5">Belongs to the BI1 family.</text>
</comment>
<comment type="subcellular location">
    <subcellularLocation>
        <location evidence="1">Membrane</location>
        <topology evidence="1">Multi-pass membrane protein</topology>
    </subcellularLocation>
</comment>
<keyword evidence="4 5" id="KW-0472">Membrane</keyword>
<keyword evidence="3 5" id="KW-1133">Transmembrane helix</keyword>
<dbReference type="Pfam" id="PF01027">
    <property type="entry name" value="Bax1-I"/>
    <property type="match status" value="1"/>
</dbReference>
<accession>A0A196SIK1</accession>
<proteinExistence type="inferred from homology"/>
<evidence type="ECO:0000313" key="6">
    <source>
        <dbReference type="EMBL" id="OAO15774.1"/>
    </source>
</evidence>
<comment type="caution">
    <text evidence="6">The sequence shown here is derived from an EMBL/GenBank/DDBJ whole genome shotgun (WGS) entry which is preliminary data.</text>
</comment>
<feature type="transmembrane region" description="Helical" evidence="5">
    <location>
        <begin position="151"/>
        <end position="170"/>
    </location>
</feature>
<keyword evidence="6" id="KW-0675">Receptor</keyword>
<feature type="transmembrane region" description="Helical" evidence="5">
    <location>
        <begin position="176"/>
        <end position="197"/>
    </location>
</feature>
<feature type="transmembrane region" description="Helical" evidence="5">
    <location>
        <begin position="33"/>
        <end position="52"/>
    </location>
</feature>
<feature type="transmembrane region" description="Helical" evidence="5">
    <location>
        <begin position="64"/>
        <end position="86"/>
    </location>
</feature>
<keyword evidence="7" id="KW-1185">Reference proteome</keyword>
<gene>
    <name evidence="6" type="ORF">AV274_2489</name>
</gene>
<dbReference type="AlphaFoldDB" id="A0A196SIK1"/>
<sequence length="236" mass="26306">MNSALYAGGDVEKGNSYETEMNIQVRRGFVRKVLSTVFIQLLITTGIVFAIVSSQTLFNLFLAYYMPIMIVSIVGSFAIACASAFIKKHPTDFIMIIVFTIFESMLVASCCVFVDKDILVSAFATTCIVVFGLVLYALFTKTDFTGCGPYLFCALFILIGIGILSAFRLFPVNIYAYLGVALFSLYLVYDVQMCVGSEKFGSEYSVDNYVYAALNIYLDILNLFLYILQIFANRDN</sequence>
<dbReference type="GO" id="GO:0016020">
    <property type="term" value="C:membrane"/>
    <property type="evidence" value="ECO:0007669"/>
    <property type="project" value="UniProtKB-SubCell"/>
</dbReference>
<name>A0A196SIK1_BLAHN</name>
<dbReference type="OrthoDB" id="7933078at2759"/>
<feature type="transmembrane region" description="Helical" evidence="5">
    <location>
        <begin position="120"/>
        <end position="139"/>
    </location>
</feature>
<evidence type="ECO:0000256" key="2">
    <source>
        <dbReference type="ARBA" id="ARBA00022692"/>
    </source>
</evidence>
<evidence type="ECO:0000256" key="5">
    <source>
        <dbReference type="RuleBase" id="RU004379"/>
    </source>
</evidence>
<dbReference type="PANTHER" id="PTHR23291:SF47">
    <property type="entry name" value="TRANSMEMBRANE BAX INHIBITOR MOTIF CONTAINING 7"/>
    <property type="match status" value="1"/>
</dbReference>